<reference evidence="2" key="1">
    <citation type="submission" date="2015-04" db="UniProtKB">
        <authorList>
            <consortium name="EnsemblPlants"/>
        </authorList>
    </citation>
    <scope>IDENTIFICATION</scope>
    <source>
        <strain evidence="2">SL10</strain>
    </source>
</reference>
<feature type="region of interest" description="Disordered" evidence="1">
    <location>
        <begin position="25"/>
        <end position="56"/>
    </location>
</feature>
<evidence type="ECO:0000313" key="2">
    <source>
        <dbReference type="EnsemblPlants" id="ONIVA03G03910.1"/>
    </source>
</evidence>
<dbReference type="Gramene" id="ONIVA03G03910.1">
    <property type="protein sequence ID" value="ONIVA03G03910.1"/>
    <property type="gene ID" value="ONIVA03G03910"/>
</dbReference>
<dbReference type="HOGENOM" id="CLU_2337200_0_0_1"/>
<name>A0A0E0GGY9_ORYNI</name>
<evidence type="ECO:0000313" key="3">
    <source>
        <dbReference type="Proteomes" id="UP000006591"/>
    </source>
</evidence>
<dbReference type="AlphaFoldDB" id="A0A0E0GGY9"/>
<sequence length="98" mass="11064">MGGEAQAEAGGCMRRGRSVELGLRRVDPAGKGQRWLDDDEEEHQRQGSGGRVRAEAMGRRSIRWRLISSYRSGGTEACGLRIWWRYRGSGGIQWVWNS</sequence>
<keyword evidence="3" id="KW-1185">Reference proteome</keyword>
<protein>
    <submittedName>
        <fullName evidence="2">Uncharacterized protein</fullName>
    </submittedName>
</protein>
<accession>A0A0E0GGY9</accession>
<reference evidence="2" key="2">
    <citation type="submission" date="2018-04" db="EMBL/GenBank/DDBJ databases">
        <title>OnivRS2 (Oryza nivara Reference Sequence Version 2).</title>
        <authorList>
            <person name="Zhang J."/>
            <person name="Kudrna D."/>
            <person name="Lee S."/>
            <person name="Talag J."/>
            <person name="Rajasekar S."/>
            <person name="Welchert J."/>
            <person name="Hsing Y.-I."/>
            <person name="Wing R.A."/>
        </authorList>
    </citation>
    <scope>NUCLEOTIDE SEQUENCE [LARGE SCALE GENOMIC DNA]</scope>
    <source>
        <strain evidence="2">SL10</strain>
    </source>
</reference>
<proteinExistence type="predicted"/>
<evidence type="ECO:0000256" key="1">
    <source>
        <dbReference type="SAM" id="MobiDB-lite"/>
    </source>
</evidence>
<dbReference type="Proteomes" id="UP000006591">
    <property type="component" value="Chromosome 3"/>
</dbReference>
<organism evidence="2">
    <name type="scientific">Oryza nivara</name>
    <name type="common">Indian wild rice</name>
    <name type="synonym">Oryza sativa f. spontanea</name>
    <dbReference type="NCBI Taxonomy" id="4536"/>
    <lineage>
        <taxon>Eukaryota</taxon>
        <taxon>Viridiplantae</taxon>
        <taxon>Streptophyta</taxon>
        <taxon>Embryophyta</taxon>
        <taxon>Tracheophyta</taxon>
        <taxon>Spermatophyta</taxon>
        <taxon>Magnoliopsida</taxon>
        <taxon>Liliopsida</taxon>
        <taxon>Poales</taxon>
        <taxon>Poaceae</taxon>
        <taxon>BOP clade</taxon>
        <taxon>Oryzoideae</taxon>
        <taxon>Oryzeae</taxon>
        <taxon>Oryzinae</taxon>
        <taxon>Oryza</taxon>
    </lineage>
</organism>
<dbReference type="EnsemblPlants" id="ONIVA03G03910.1">
    <property type="protein sequence ID" value="ONIVA03G03910.1"/>
    <property type="gene ID" value="ONIVA03G03910"/>
</dbReference>